<comment type="similarity">
    <text evidence="1">Belongs to the UPF0065 (bug) family.</text>
</comment>
<dbReference type="PIRSF" id="PIRSF017082">
    <property type="entry name" value="YflP"/>
    <property type="match status" value="1"/>
</dbReference>
<dbReference type="AlphaFoldDB" id="A0A4R5QI21"/>
<gene>
    <name evidence="3" type="ORF">E2C06_08415</name>
</gene>
<dbReference type="InterPro" id="IPR042100">
    <property type="entry name" value="Bug_dom1"/>
</dbReference>
<evidence type="ECO:0000313" key="4">
    <source>
        <dbReference type="Proteomes" id="UP000295096"/>
    </source>
</evidence>
<keyword evidence="4" id="KW-1185">Reference proteome</keyword>
<dbReference type="Gene3D" id="3.40.190.10">
    <property type="entry name" value="Periplasmic binding protein-like II"/>
    <property type="match status" value="1"/>
</dbReference>
<reference evidence="3 4" key="1">
    <citation type="journal article" date="2016" name="J. Microbiol.">
        <title>Dankookia rubra gen. nov., sp. nov., an alphaproteobacterium isolated from sediment of a shallow stream.</title>
        <authorList>
            <person name="Kim W.H."/>
            <person name="Kim D.H."/>
            <person name="Kang K."/>
            <person name="Ahn T.Y."/>
        </authorList>
    </citation>
    <scope>NUCLEOTIDE SEQUENCE [LARGE SCALE GENOMIC DNA]</scope>
    <source>
        <strain evidence="3 4">JCM30602</strain>
    </source>
</reference>
<dbReference type="Pfam" id="PF03401">
    <property type="entry name" value="TctC"/>
    <property type="match status" value="1"/>
</dbReference>
<dbReference type="SUPFAM" id="SSF53850">
    <property type="entry name" value="Periplasmic binding protein-like II"/>
    <property type="match status" value="1"/>
</dbReference>
<dbReference type="CDD" id="cd07012">
    <property type="entry name" value="PBP2_Bug_TTT"/>
    <property type="match status" value="1"/>
</dbReference>
<dbReference type="Gene3D" id="3.40.190.150">
    <property type="entry name" value="Bordetella uptake gene, domain 1"/>
    <property type="match status" value="1"/>
</dbReference>
<dbReference type="PANTHER" id="PTHR42928">
    <property type="entry name" value="TRICARBOXYLATE-BINDING PROTEIN"/>
    <property type="match status" value="1"/>
</dbReference>
<dbReference type="OrthoDB" id="7250553at2"/>
<dbReference type="InterPro" id="IPR005064">
    <property type="entry name" value="BUG"/>
</dbReference>
<feature type="signal peptide" evidence="2">
    <location>
        <begin position="1"/>
        <end position="20"/>
    </location>
</feature>
<organism evidence="3 4">
    <name type="scientific">Dankookia rubra</name>
    <dbReference type="NCBI Taxonomy" id="1442381"/>
    <lineage>
        <taxon>Bacteria</taxon>
        <taxon>Pseudomonadati</taxon>
        <taxon>Pseudomonadota</taxon>
        <taxon>Alphaproteobacteria</taxon>
        <taxon>Acetobacterales</taxon>
        <taxon>Roseomonadaceae</taxon>
        <taxon>Dankookia</taxon>
    </lineage>
</organism>
<evidence type="ECO:0000313" key="3">
    <source>
        <dbReference type="EMBL" id="TDH63010.1"/>
    </source>
</evidence>
<name>A0A4R5QI21_9PROT</name>
<accession>A0A4R5QI21</accession>
<dbReference type="Proteomes" id="UP000295096">
    <property type="component" value="Unassembled WGS sequence"/>
</dbReference>
<evidence type="ECO:0000256" key="2">
    <source>
        <dbReference type="SAM" id="SignalP"/>
    </source>
</evidence>
<sequence>MIARRLLLGATFAAPTIARAQAVWPTRPVRVVVPFPPGGSNDVMARPLAERLQSRFGQPFVVENRGGASGSIGATAVAQAPADGHTLMVTSSSFATSAVLQKTSWDAERSFDAVAILARAPYYLLTNPDFPPRDVQSLVAWAKARPGAVDYGSSGTGGLNHVVSEYFCQAAGIRMTHVPYKGTAQAVTDLIAGTIQLVITTVASANAAIREGRVRVIAAAAPGGMLPPEVPAVRTVREQGVDYEADIWWGLLAPKSLPPPVRRAIHAAVTEALAEPSLRRIYEAEGAVPSPGPYDEFAAVLRADMDRWRKVAEAANIRIE</sequence>
<dbReference type="RefSeq" id="WP_133288156.1">
    <property type="nucleotide sequence ID" value="NZ_SMSJ01000007.1"/>
</dbReference>
<protein>
    <submittedName>
        <fullName evidence="3">Tripartite tricarboxylate transporter substrate binding protein</fullName>
    </submittedName>
</protein>
<evidence type="ECO:0000256" key="1">
    <source>
        <dbReference type="ARBA" id="ARBA00006987"/>
    </source>
</evidence>
<feature type="chain" id="PRO_5020584580" evidence="2">
    <location>
        <begin position="21"/>
        <end position="320"/>
    </location>
</feature>
<dbReference type="PANTHER" id="PTHR42928:SF5">
    <property type="entry name" value="BLR1237 PROTEIN"/>
    <property type="match status" value="1"/>
</dbReference>
<comment type="caution">
    <text evidence="3">The sequence shown here is derived from an EMBL/GenBank/DDBJ whole genome shotgun (WGS) entry which is preliminary data.</text>
</comment>
<keyword evidence="2" id="KW-0732">Signal</keyword>
<dbReference type="EMBL" id="SMSJ01000007">
    <property type="protein sequence ID" value="TDH63010.1"/>
    <property type="molecule type" value="Genomic_DNA"/>
</dbReference>
<proteinExistence type="inferred from homology"/>